<dbReference type="SUPFAM" id="SSF142338">
    <property type="entry name" value="CofD-like"/>
    <property type="match status" value="1"/>
</dbReference>
<name>A0A2H0VD47_9BACT</name>
<keyword evidence="1" id="KW-0963">Cytoplasm</keyword>
<evidence type="ECO:0000256" key="1">
    <source>
        <dbReference type="ARBA" id="ARBA00022490"/>
    </source>
</evidence>
<reference evidence="3" key="1">
    <citation type="submission" date="2017-09" db="EMBL/GenBank/DDBJ databases">
        <title>Depth-based differentiation of microbial function through sediment-hosted aquifers and enrichment of novel symbionts in the deep terrestrial subsurface.</title>
        <authorList>
            <person name="Probst A.J."/>
            <person name="Ladd B."/>
            <person name="Jarett J.K."/>
            <person name="Geller-Mcgrath D.E."/>
            <person name="Sieber C.M.K."/>
            <person name="Emerson J.B."/>
            <person name="Anantharaman K."/>
            <person name="Thomas B.C."/>
            <person name="Malmstrom R."/>
            <person name="Stieglmeier M."/>
            <person name="Klingl A."/>
            <person name="Woyke T."/>
            <person name="Ryan C.M."/>
            <person name="Banfield J.F."/>
        </authorList>
    </citation>
    <scope>NUCLEOTIDE SEQUENCE [LARGE SCALE GENOMIC DNA]</scope>
</reference>
<dbReference type="InterPro" id="IPR002882">
    <property type="entry name" value="CofD"/>
</dbReference>
<dbReference type="NCBIfam" id="TIGR01826">
    <property type="entry name" value="CofD_related"/>
    <property type="match status" value="1"/>
</dbReference>
<dbReference type="AlphaFoldDB" id="A0A2H0VD47"/>
<dbReference type="InterPro" id="IPR010119">
    <property type="entry name" value="Gluconeogen_factor"/>
</dbReference>
<dbReference type="Proteomes" id="UP000230557">
    <property type="component" value="Unassembled WGS sequence"/>
</dbReference>
<gene>
    <name evidence="2" type="ORF">COT91_03570</name>
</gene>
<organism evidence="2 3">
    <name type="scientific">Candidatus Doudnabacteria bacterium CG10_big_fil_rev_8_21_14_0_10_41_10</name>
    <dbReference type="NCBI Taxonomy" id="1974551"/>
    <lineage>
        <taxon>Bacteria</taxon>
        <taxon>Candidatus Doudnaibacteriota</taxon>
    </lineage>
</organism>
<dbReference type="GO" id="GO:0043743">
    <property type="term" value="F:LPPG:FO 2-phospho-L-lactate transferase activity"/>
    <property type="evidence" value="ECO:0007669"/>
    <property type="project" value="InterPro"/>
</dbReference>
<dbReference type="PANTHER" id="PTHR30135:SF3">
    <property type="entry name" value="GLUCONEOGENESIS FACTOR-RELATED"/>
    <property type="match status" value="1"/>
</dbReference>
<evidence type="ECO:0000313" key="2">
    <source>
        <dbReference type="EMBL" id="PIR97027.1"/>
    </source>
</evidence>
<dbReference type="Gene3D" id="3.40.50.10680">
    <property type="entry name" value="CofD-like domains"/>
    <property type="match status" value="1"/>
</dbReference>
<comment type="caution">
    <text evidence="2">The sequence shown here is derived from an EMBL/GenBank/DDBJ whole genome shotgun (WGS) entry which is preliminary data.</text>
</comment>
<dbReference type="InterPro" id="IPR038136">
    <property type="entry name" value="CofD-like_dom_sf"/>
</dbReference>
<protein>
    <recommendedName>
        <fullName evidence="4">Gluconeogenesis factor</fullName>
    </recommendedName>
</protein>
<dbReference type="Pfam" id="PF01933">
    <property type="entry name" value="CofD"/>
    <property type="match status" value="1"/>
</dbReference>
<sequence length="326" mass="35415">MTNKRKKRIVCIGGGTGPSTLLEGLRAMSEMFDITAIVGMADRGGSSEILRDERGALPPGDVLKALLALSPKPYARELLQFRWDGKMPAKMRGHTAGNLLLTFCSEMIGDFSEAVRAFSELLDCRGQVLPASLDHVDLVAKLCSGEEIIGEGRIEEWIYGFLNGNHSTDRILSVHLQPQPVLAKAARLAILHADIVVIGPGSFYTSLVAGLLVSGMREALAKARIAYVVNLTNNPHETPDWTGSHYVTKLEEVIDRKVNFVICNSSLPRRVQRNYLRQGYSPVKDGLAHNPGDRQVISANLVASDSALSRHDPTRIAGLIATIANG</sequence>
<evidence type="ECO:0008006" key="4">
    <source>
        <dbReference type="Google" id="ProtNLM"/>
    </source>
</evidence>
<dbReference type="PANTHER" id="PTHR30135">
    <property type="entry name" value="UNCHARACTERIZED PROTEIN YVCK-RELATED"/>
    <property type="match status" value="1"/>
</dbReference>
<proteinExistence type="predicted"/>
<dbReference type="EMBL" id="PFAJ01000048">
    <property type="protein sequence ID" value="PIR97027.1"/>
    <property type="molecule type" value="Genomic_DNA"/>
</dbReference>
<evidence type="ECO:0000313" key="3">
    <source>
        <dbReference type="Proteomes" id="UP000230557"/>
    </source>
</evidence>
<accession>A0A2H0VD47</accession>
<dbReference type="CDD" id="cd07187">
    <property type="entry name" value="YvcK_like"/>
    <property type="match status" value="1"/>
</dbReference>